<name>A0A0C3Q2M4_9AGAM</name>
<evidence type="ECO:0000313" key="3">
    <source>
        <dbReference type="Proteomes" id="UP000054248"/>
    </source>
</evidence>
<dbReference type="OrthoDB" id="2863512at2759"/>
<feature type="signal peptide" evidence="1">
    <location>
        <begin position="1"/>
        <end position="20"/>
    </location>
</feature>
<evidence type="ECO:0000256" key="1">
    <source>
        <dbReference type="SAM" id="SignalP"/>
    </source>
</evidence>
<proteinExistence type="predicted"/>
<dbReference type="HOGENOM" id="CLU_131115_0_0_1"/>
<keyword evidence="3" id="KW-1185">Reference proteome</keyword>
<accession>A0A0C3Q2M4</accession>
<dbReference type="AlphaFoldDB" id="A0A0C3Q2M4"/>
<dbReference type="Proteomes" id="UP000054248">
    <property type="component" value="Unassembled WGS sequence"/>
</dbReference>
<reference evidence="2 3" key="1">
    <citation type="submission" date="2014-04" db="EMBL/GenBank/DDBJ databases">
        <authorList>
            <consortium name="DOE Joint Genome Institute"/>
            <person name="Kuo A."/>
            <person name="Girlanda M."/>
            <person name="Perotto S."/>
            <person name="Kohler A."/>
            <person name="Nagy L.G."/>
            <person name="Floudas D."/>
            <person name="Copeland A."/>
            <person name="Barry K.W."/>
            <person name="Cichocki N."/>
            <person name="Veneault-Fourrey C."/>
            <person name="LaButti K."/>
            <person name="Lindquist E.A."/>
            <person name="Lipzen A."/>
            <person name="Lundell T."/>
            <person name="Morin E."/>
            <person name="Murat C."/>
            <person name="Sun H."/>
            <person name="Tunlid A."/>
            <person name="Henrissat B."/>
            <person name="Grigoriev I.V."/>
            <person name="Hibbett D.S."/>
            <person name="Martin F."/>
            <person name="Nordberg H.P."/>
            <person name="Cantor M.N."/>
            <person name="Hua S.X."/>
        </authorList>
    </citation>
    <scope>NUCLEOTIDE SEQUENCE [LARGE SCALE GENOMIC DNA]</scope>
    <source>
        <strain evidence="2 3">MUT 4182</strain>
    </source>
</reference>
<dbReference type="EMBL" id="KN823101">
    <property type="protein sequence ID" value="KIO22760.1"/>
    <property type="molecule type" value="Genomic_DNA"/>
</dbReference>
<reference evidence="3" key="2">
    <citation type="submission" date="2015-01" db="EMBL/GenBank/DDBJ databases">
        <title>Evolutionary Origins and Diversification of the Mycorrhizal Mutualists.</title>
        <authorList>
            <consortium name="DOE Joint Genome Institute"/>
            <consortium name="Mycorrhizal Genomics Consortium"/>
            <person name="Kohler A."/>
            <person name="Kuo A."/>
            <person name="Nagy L.G."/>
            <person name="Floudas D."/>
            <person name="Copeland A."/>
            <person name="Barry K.W."/>
            <person name="Cichocki N."/>
            <person name="Veneault-Fourrey C."/>
            <person name="LaButti K."/>
            <person name="Lindquist E.A."/>
            <person name="Lipzen A."/>
            <person name="Lundell T."/>
            <person name="Morin E."/>
            <person name="Murat C."/>
            <person name="Riley R."/>
            <person name="Ohm R."/>
            <person name="Sun H."/>
            <person name="Tunlid A."/>
            <person name="Henrissat B."/>
            <person name="Grigoriev I.V."/>
            <person name="Hibbett D.S."/>
            <person name="Martin F."/>
        </authorList>
    </citation>
    <scope>NUCLEOTIDE SEQUENCE [LARGE SCALE GENOMIC DNA]</scope>
    <source>
        <strain evidence="3">MUT 4182</strain>
    </source>
</reference>
<protein>
    <submittedName>
        <fullName evidence="2">Uncharacterized protein</fullName>
    </submittedName>
</protein>
<keyword evidence="1" id="KW-0732">Signal</keyword>
<gene>
    <name evidence="2" type="ORF">M407DRAFT_27713</name>
</gene>
<feature type="chain" id="PRO_5002168508" evidence="1">
    <location>
        <begin position="21"/>
        <end position="172"/>
    </location>
</feature>
<sequence length="172" mass="19389">MKLSTLYLTSFAFFPSFAFSAAVPDMGSRNETLHKRGGEVNYIANCIMYQNTWTPGDSYHVSHLAWYANSDNSQNGQQPDSLSNEYRDWSKGGEWLTWPGTQQNLYFADSGVTVQTHIDGDAPSKALYTGTGWAQRTSDGKVFNCFKDNGRQLFQKSVFPQSLVCNSMYWCV</sequence>
<evidence type="ECO:0000313" key="2">
    <source>
        <dbReference type="EMBL" id="KIO22760.1"/>
    </source>
</evidence>
<organism evidence="2 3">
    <name type="scientific">Tulasnella calospora MUT 4182</name>
    <dbReference type="NCBI Taxonomy" id="1051891"/>
    <lineage>
        <taxon>Eukaryota</taxon>
        <taxon>Fungi</taxon>
        <taxon>Dikarya</taxon>
        <taxon>Basidiomycota</taxon>
        <taxon>Agaricomycotina</taxon>
        <taxon>Agaricomycetes</taxon>
        <taxon>Cantharellales</taxon>
        <taxon>Tulasnellaceae</taxon>
        <taxon>Tulasnella</taxon>
    </lineage>
</organism>